<dbReference type="PROSITE" id="PS51819">
    <property type="entry name" value="VOC"/>
    <property type="match status" value="2"/>
</dbReference>
<dbReference type="RefSeq" id="WP_189062070.1">
    <property type="nucleotide sequence ID" value="NZ_BMMK01000063.1"/>
</dbReference>
<feature type="domain" description="VOC" evidence="1">
    <location>
        <begin position="5"/>
        <end position="118"/>
    </location>
</feature>
<feature type="domain" description="VOC" evidence="1">
    <location>
        <begin position="155"/>
        <end position="270"/>
    </location>
</feature>
<dbReference type="InterPro" id="IPR052164">
    <property type="entry name" value="Anthracycline_SecMetBiosynth"/>
</dbReference>
<dbReference type="AlphaFoldDB" id="A0A8J3CIU7"/>
<evidence type="ECO:0000313" key="2">
    <source>
        <dbReference type="EMBL" id="GGM83668.1"/>
    </source>
</evidence>
<proteinExistence type="predicted"/>
<keyword evidence="3" id="KW-1185">Reference proteome</keyword>
<name>A0A8J3CIU7_9PSEU</name>
<dbReference type="InterPro" id="IPR037523">
    <property type="entry name" value="VOC_core"/>
</dbReference>
<dbReference type="SUPFAM" id="SSF54593">
    <property type="entry name" value="Glyoxalase/Bleomycin resistance protein/Dihydroxybiphenyl dioxygenase"/>
    <property type="match status" value="2"/>
</dbReference>
<accession>A0A8J3CIU7</accession>
<organism evidence="2 3">
    <name type="scientific">Longimycelium tulufanense</name>
    <dbReference type="NCBI Taxonomy" id="907463"/>
    <lineage>
        <taxon>Bacteria</taxon>
        <taxon>Bacillati</taxon>
        <taxon>Actinomycetota</taxon>
        <taxon>Actinomycetes</taxon>
        <taxon>Pseudonocardiales</taxon>
        <taxon>Pseudonocardiaceae</taxon>
        <taxon>Longimycelium</taxon>
    </lineage>
</organism>
<comment type="caution">
    <text evidence="2">The sequence shown here is derived from an EMBL/GenBank/DDBJ whole genome shotgun (WGS) entry which is preliminary data.</text>
</comment>
<reference evidence="2" key="2">
    <citation type="submission" date="2020-09" db="EMBL/GenBank/DDBJ databases">
        <authorList>
            <person name="Sun Q."/>
            <person name="Zhou Y."/>
        </authorList>
    </citation>
    <scope>NUCLEOTIDE SEQUENCE</scope>
    <source>
        <strain evidence="2">CGMCC 4.5737</strain>
    </source>
</reference>
<dbReference type="Proteomes" id="UP000637578">
    <property type="component" value="Unassembled WGS sequence"/>
</dbReference>
<dbReference type="Gene3D" id="3.10.180.10">
    <property type="entry name" value="2,3-Dihydroxybiphenyl 1,2-Dioxygenase, domain 1"/>
    <property type="match status" value="2"/>
</dbReference>
<dbReference type="Pfam" id="PF00903">
    <property type="entry name" value="Glyoxalase"/>
    <property type="match status" value="2"/>
</dbReference>
<dbReference type="PANTHER" id="PTHR33993">
    <property type="entry name" value="GLYOXALASE-RELATED"/>
    <property type="match status" value="1"/>
</dbReference>
<dbReference type="InterPro" id="IPR029068">
    <property type="entry name" value="Glyas_Bleomycin-R_OHBP_Dase"/>
</dbReference>
<protein>
    <recommendedName>
        <fullName evidence="1">VOC domain-containing protein</fullName>
    </recommendedName>
</protein>
<dbReference type="InterPro" id="IPR004360">
    <property type="entry name" value="Glyas_Fos-R_dOase_dom"/>
</dbReference>
<sequence>MSLATAAMYVFVYVTDLERSRHFYGRVLGLPVVEQDERSTKYDAGGVMLALNLARDFDVAQGARPDPSLLTFDVDDIDHAAATLGKRGAVLGETERYEIGATVTCLDPDGHSVCLYQPSTDALGWESGPRYRELAARSGGLGHGPTLGPDTPLGPLVYLFHFIDDIDSGMDFYENKLGLRAVERDPEQGVVKYDCGTVLLTTHLWPGEDSTAVRQPRTLSTVFRVRDVSDTVRQLGERGIDFSDGIVTREIGKTARFVDPCGHVYYLYEPSETALTWPSAKKADDLSAVIG</sequence>
<gene>
    <name evidence="2" type="ORF">GCM10012275_62850</name>
</gene>
<reference evidence="2" key="1">
    <citation type="journal article" date="2014" name="Int. J. Syst. Evol. Microbiol.">
        <title>Complete genome sequence of Corynebacterium casei LMG S-19264T (=DSM 44701T), isolated from a smear-ripened cheese.</title>
        <authorList>
            <consortium name="US DOE Joint Genome Institute (JGI-PGF)"/>
            <person name="Walter F."/>
            <person name="Albersmeier A."/>
            <person name="Kalinowski J."/>
            <person name="Ruckert C."/>
        </authorList>
    </citation>
    <scope>NUCLEOTIDE SEQUENCE</scope>
    <source>
        <strain evidence="2">CGMCC 4.5737</strain>
    </source>
</reference>
<evidence type="ECO:0000259" key="1">
    <source>
        <dbReference type="PROSITE" id="PS51819"/>
    </source>
</evidence>
<evidence type="ECO:0000313" key="3">
    <source>
        <dbReference type="Proteomes" id="UP000637578"/>
    </source>
</evidence>
<dbReference type="EMBL" id="BMMK01000063">
    <property type="protein sequence ID" value="GGM83668.1"/>
    <property type="molecule type" value="Genomic_DNA"/>
</dbReference>